<dbReference type="HOGENOM" id="CLU_2012582_0_0_5"/>
<dbReference type="Proteomes" id="UP000008070">
    <property type="component" value="Chromosome"/>
</dbReference>
<protein>
    <submittedName>
        <fullName evidence="1">Uncharacterized protein</fullName>
    </submittedName>
</protein>
<organism evidence="1 2">
    <name type="scientific">Methylorubrum extorquens (strain DSM 6343 / CIP 106787 / DM4)</name>
    <name type="common">Methylobacterium extorquens</name>
    <dbReference type="NCBI Taxonomy" id="661410"/>
    <lineage>
        <taxon>Bacteria</taxon>
        <taxon>Pseudomonadati</taxon>
        <taxon>Pseudomonadota</taxon>
        <taxon>Alphaproteobacteria</taxon>
        <taxon>Hyphomicrobiales</taxon>
        <taxon>Methylobacteriaceae</taxon>
        <taxon>Methylorubrum</taxon>
    </lineage>
</organism>
<dbReference type="KEGG" id="mdi:METDI3364"/>
<gene>
    <name evidence="1" type="ORF">METD_I3364</name>
</gene>
<accession>C7C7A3</accession>
<evidence type="ECO:0000313" key="2">
    <source>
        <dbReference type="Proteomes" id="UP000008070"/>
    </source>
</evidence>
<evidence type="ECO:0000313" key="1">
    <source>
        <dbReference type="EMBL" id="CAX25012.1"/>
    </source>
</evidence>
<dbReference type="AlphaFoldDB" id="C7C7A3"/>
<proteinExistence type="predicted"/>
<sequence>MPDRRDESTEHVHAGRPIRERQRRLRIQDAVVLMPFVVEIVAYPDETEHPGSTPYSYSLFKIEKDTQPDDRSDDWQQIPKEDTAEFVAWWRERHYTLPWLDRVGRFVVSDKIAVELDEAWGGA</sequence>
<reference evidence="2" key="1">
    <citation type="journal article" date="2009" name="PLoS ONE">
        <title>Methylobacterium genome sequences: a reference blueprint to investigate microbial metabolism of C1 compounds from natural and industrial sources.</title>
        <authorList>
            <person name="Vuilleumier S."/>
            <person name="Chistoserdova L."/>
            <person name="Lee M.-C."/>
            <person name="Bringel F."/>
            <person name="Lajus A."/>
            <person name="Zhou Y."/>
            <person name="Gourion B."/>
            <person name="Barbe V."/>
            <person name="Chang J."/>
            <person name="Cruveiller S."/>
            <person name="Dossat C."/>
            <person name="Gillett W."/>
            <person name="Gruffaz C."/>
            <person name="Haugen E."/>
            <person name="Hourcade E."/>
            <person name="Levy R."/>
            <person name="Mangenot S."/>
            <person name="Muller E."/>
            <person name="Nadalig T."/>
            <person name="Pagni M."/>
            <person name="Penny C."/>
            <person name="Peyraud R."/>
            <person name="Robinson D.G."/>
            <person name="Roche D."/>
            <person name="Rouy Z."/>
            <person name="Saenampechek C."/>
            <person name="Salvignol G."/>
            <person name="Vallenet D."/>
            <person name="Wu Z."/>
            <person name="Marx C.J."/>
            <person name="Vorholt J.A."/>
            <person name="Olson M.V."/>
            <person name="Kaul R."/>
            <person name="Weissenbach J."/>
            <person name="Medigue C."/>
            <person name="Lidstrom M.E."/>
        </authorList>
    </citation>
    <scope>NUCLEOTIDE SEQUENCE [LARGE SCALE GENOMIC DNA]</scope>
    <source>
        <strain evidence="2">DSM 6343 / CIP 106787 / DM4</strain>
    </source>
</reference>
<name>C7C7A3_METED</name>
<dbReference type="EMBL" id="FP103042">
    <property type="protein sequence ID" value="CAX25012.1"/>
    <property type="molecule type" value="Genomic_DNA"/>
</dbReference>